<comment type="caution">
    <text evidence="1">The sequence shown here is derived from an EMBL/GenBank/DDBJ whole genome shotgun (WGS) entry which is preliminary data.</text>
</comment>
<keyword evidence="2" id="KW-1185">Reference proteome</keyword>
<accession>A0A420WUM7</accession>
<reference evidence="1 2" key="1">
    <citation type="submission" date="2018-10" db="EMBL/GenBank/DDBJ databases">
        <title>Genomic Encyclopedia of Type Strains, Phase IV (KMG-IV): sequencing the most valuable type-strain genomes for metagenomic binning, comparative biology and taxonomic classification.</title>
        <authorList>
            <person name="Goeker M."/>
        </authorList>
    </citation>
    <scope>NUCLEOTIDE SEQUENCE [LARGE SCALE GENOMIC DNA]</scope>
    <source>
        <strain evidence="1 2">DSM 23229</strain>
    </source>
</reference>
<evidence type="ECO:0000313" key="2">
    <source>
        <dbReference type="Proteomes" id="UP000281975"/>
    </source>
</evidence>
<name>A0A420WUM7_9GAMM</name>
<gene>
    <name evidence="1" type="ORF">C7446_2550</name>
</gene>
<proteinExistence type="predicted"/>
<evidence type="ECO:0000313" key="1">
    <source>
        <dbReference type="EMBL" id="RKQ97130.1"/>
    </source>
</evidence>
<dbReference type="AlphaFoldDB" id="A0A420WUM7"/>
<protein>
    <submittedName>
        <fullName evidence="1">Uncharacterized protein</fullName>
    </submittedName>
</protein>
<organism evidence="1 2">
    <name type="scientific">Kushneria sinocarnis</name>
    <dbReference type="NCBI Taxonomy" id="595502"/>
    <lineage>
        <taxon>Bacteria</taxon>
        <taxon>Pseudomonadati</taxon>
        <taxon>Pseudomonadota</taxon>
        <taxon>Gammaproteobacteria</taxon>
        <taxon>Oceanospirillales</taxon>
        <taxon>Halomonadaceae</taxon>
        <taxon>Kushneria</taxon>
    </lineage>
</organism>
<sequence length="61" mass="7183">MKWQKLSDYHAVSECGRFKLSFTHHHQTSLYTLWHGGDCVKISHDKREIERAANQRAEVQS</sequence>
<dbReference type="Proteomes" id="UP000281975">
    <property type="component" value="Unassembled WGS sequence"/>
</dbReference>
<dbReference type="EMBL" id="RBIN01000007">
    <property type="protein sequence ID" value="RKQ97130.1"/>
    <property type="molecule type" value="Genomic_DNA"/>
</dbReference>